<dbReference type="EMBL" id="NJAK01000001">
    <property type="protein sequence ID" value="PHM61723.1"/>
    <property type="molecule type" value="Genomic_DNA"/>
</dbReference>
<dbReference type="GO" id="GO:0015297">
    <property type="term" value="F:antiporter activity"/>
    <property type="evidence" value="ECO:0007669"/>
    <property type="project" value="InterPro"/>
</dbReference>
<keyword evidence="5 7" id="KW-1133">Transmembrane helix</keyword>
<dbReference type="AlphaFoldDB" id="A0A2D0KE56"/>
<feature type="transmembrane region" description="Helical" evidence="7">
    <location>
        <begin position="129"/>
        <end position="150"/>
    </location>
</feature>
<dbReference type="GO" id="GO:0042910">
    <property type="term" value="F:xenobiotic transmembrane transporter activity"/>
    <property type="evidence" value="ECO:0007669"/>
    <property type="project" value="InterPro"/>
</dbReference>
<reference evidence="8 9" key="1">
    <citation type="journal article" date="2017" name="Nat. Microbiol.">
        <title>Natural product diversity associated with the nematode symbionts Photorhabdus and Xenorhabdus.</title>
        <authorList>
            <person name="Tobias N.J."/>
            <person name="Wolff H."/>
            <person name="Djahanschiri B."/>
            <person name="Grundmann F."/>
            <person name="Kronenwerth M."/>
            <person name="Shi Y.M."/>
            <person name="Simonyi S."/>
            <person name="Grun P."/>
            <person name="Shapiro-Ilan D."/>
            <person name="Pidot S.J."/>
            <person name="Stinear T.P."/>
            <person name="Ebersberger I."/>
            <person name="Bode H.B."/>
        </authorList>
    </citation>
    <scope>NUCLEOTIDE SEQUENCE [LARGE SCALE GENOMIC DNA]</scope>
    <source>
        <strain evidence="8 9">DSM 22670</strain>
    </source>
</reference>
<keyword evidence="6 7" id="KW-0472">Membrane</keyword>
<dbReference type="GO" id="GO:0005886">
    <property type="term" value="C:plasma membrane"/>
    <property type="evidence" value="ECO:0007669"/>
    <property type="project" value="UniProtKB-SubCell"/>
</dbReference>
<dbReference type="Proteomes" id="UP000222168">
    <property type="component" value="Unassembled WGS sequence"/>
</dbReference>
<dbReference type="PANTHER" id="PTHR42925">
    <property type="entry name" value="MULTIDRUG AND TOXIN EFFLUX PROTEIN MATE FAMILY"/>
    <property type="match status" value="1"/>
</dbReference>
<feature type="transmembrane region" description="Helical" evidence="7">
    <location>
        <begin position="12"/>
        <end position="36"/>
    </location>
</feature>
<evidence type="ECO:0000256" key="1">
    <source>
        <dbReference type="ARBA" id="ARBA00004429"/>
    </source>
</evidence>
<keyword evidence="3" id="KW-1003">Cell membrane</keyword>
<evidence type="ECO:0000256" key="4">
    <source>
        <dbReference type="ARBA" id="ARBA00022692"/>
    </source>
</evidence>
<evidence type="ECO:0000256" key="5">
    <source>
        <dbReference type="ARBA" id="ARBA00022989"/>
    </source>
</evidence>
<feature type="transmembrane region" description="Helical" evidence="7">
    <location>
        <begin position="346"/>
        <end position="363"/>
    </location>
</feature>
<dbReference type="OrthoDB" id="9806302at2"/>
<evidence type="ECO:0000256" key="3">
    <source>
        <dbReference type="ARBA" id="ARBA00022475"/>
    </source>
</evidence>
<evidence type="ECO:0008006" key="10">
    <source>
        <dbReference type="Google" id="ProtNLM"/>
    </source>
</evidence>
<feature type="transmembrane region" description="Helical" evidence="7">
    <location>
        <begin position="236"/>
        <end position="255"/>
    </location>
</feature>
<dbReference type="PIRSF" id="PIRSF006603">
    <property type="entry name" value="DinF"/>
    <property type="match status" value="1"/>
</dbReference>
<evidence type="ECO:0000256" key="6">
    <source>
        <dbReference type="ARBA" id="ARBA00023136"/>
    </source>
</evidence>
<dbReference type="InterPro" id="IPR047135">
    <property type="entry name" value="YsiQ"/>
</dbReference>
<evidence type="ECO:0000313" key="9">
    <source>
        <dbReference type="Proteomes" id="UP000222168"/>
    </source>
</evidence>
<dbReference type="NCBIfam" id="TIGR00797">
    <property type="entry name" value="matE"/>
    <property type="match status" value="1"/>
</dbReference>
<dbReference type="InterPro" id="IPR002528">
    <property type="entry name" value="MATE_fam"/>
</dbReference>
<protein>
    <recommendedName>
        <fullName evidence="10">AbeM encodes multidrug efflux pump AbeM</fullName>
    </recommendedName>
</protein>
<evidence type="ECO:0000256" key="2">
    <source>
        <dbReference type="ARBA" id="ARBA00022448"/>
    </source>
</evidence>
<keyword evidence="4 7" id="KW-0812">Transmembrane</keyword>
<organism evidence="8 9">
    <name type="scientific">Xenorhabdus ishibashii</name>
    <dbReference type="NCBI Taxonomy" id="1034471"/>
    <lineage>
        <taxon>Bacteria</taxon>
        <taxon>Pseudomonadati</taxon>
        <taxon>Pseudomonadota</taxon>
        <taxon>Gammaproteobacteria</taxon>
        <taxon>Enterobacterales</taxon>
        <taxon>Morganellaceae</taxon>
        <taxon>Xenorhabdus</taxon>
    </lineage>
</organism>
<dbReference type="Pfam" id="PF01554">
    <property type="entry name" value="MatE"/>
    <property type="match status" value="2"/>
</dbReference>
<dbReference type="PANTHER" id="PTHR42925:SF1">
    <property type="entry name" value="VIRULENCE FACTOR MVIN"/>
    <property type="match status" value="1"/>
</dbReference>
<feature type="transmembrane region" description="Helical" evidence="7">
    <location>
        <begin position="410"/>
        <end position="429"/>
    </location>
</feature>
<gene>
    <name evidence="8" type="ORF">Xish_00864</name>
</gene>
<evidence type="ECO:0000313" key="8">
    <source>
        <dbReference type="EMBL" id="PHM61723.1"/>
    </source>
</evidence>
<feature type="transmembrane region" description="Helical" evidence="7">
    <location>
        <begin position="384"/>
        <end position="404"/>
    </location>
</feature>
<dbReference type="RefSeq" id="WP_099116855.1">
    <property type="nucleotide sequence ID" value="NZ_NJAK01000001.1"/>
</dbReference>
<keyword evidence="2" id="KW-0813">Transport</keyword>
<dbReference type="InterPro" id="IPR048279">
    <property type="entry name" value="MdtK-like"/>
</dbReference>
<comment type="caution">
    <text evidence="8">The sequence shown here is derived from an EMBL/GenBank/DDBJ whole genome shotgun (WGS) entry which is preliminary data.</text>
</comment>
<feature type="transmembrane region" description="Helical" evidence="7">
    <location>
        <begin position="162"/>
        <end position="183"/>
    </location>
</feature>
<feature type="transmembrane region" description="Helical" evidence="7">
    <location>
        <begin position="88"/>
        <end position="109"/>
    </location>
</feature>
<name>A0A2D0KE56_9GAMM</name>
<keyword evidence="9" id="KW-1185">Reference proteome</keyword>
<proteinExistence type="predicted"/>
<feature type="transmembrane region" description="Helical" evidence="7">
    <location>
        <begin position="275"/>
        <end position="296"/>
    </location>
</feature>
<accession>A0A2D0KE56</accession>
<evidence type="ECO:0000256" key="7">
    <source>
        <dbReference type="SAM" id="Phobius"/>
    </source>
</evidence>
<comment type="subcellular location">
    <subcellularLocation>
        <location evidence="1">Cell inner membrane</location>
        <topology evidence="1">Multi-pass membrane protein</topology>
    </subcellularLocation>
</comment>
<sequence>MHQSDVVDRSLFSLSWPIFIDIFLHMATLLINTYMVSHISSSYLAAMGVGNHVFDLFITIFNFISVGCSVVIAQYLGSGKRDKASQAIHISIAFNFVLGFGCALITVFFGYKILHIMNLPENLMEDGFAYLHILGICLIPEAISIILAACMRVYGKSKSAMYVTLIANFLTIIGNMIVLYGFFGLPQYGLEGVAWSTVFGRTVAVILLCGLLFCGLKIKFEPKLLVNWSKNMLSKILHIGLPAAGENFVWILQYMTAQAFIGLMGEMSLAAQTLYFQLSLFIMLFGISISIGNEIMVGHLVGAKRFEDAYLRGLKSLKIGVIVTVGIVLAFWIFREPLLYVMTEDQKIVELLLPLFLLSVFLEPGRTFNIVMVNALRASGDARFPLYTALICMWGISIPVGYFLGITMGMGLLGIWIGFFCDEWIRGLVNAWRWKSKKWQTKRLDV</sequence>
<dbReference type="CDD" id="cd13134">
    <property type="entry name" value="MATE_like_8"/>
    <property type="match status" value="1"/>
</dbReference>
<feature type="transmembrane region" description="Helical" evidence="7">
    <location>
        <begin position="56"/>
        <end position="76"/>
    </location>
</feature>
<feature type="transmembrane region" description="Helical" evidence="7">
    <location>
        <begin position="195"/>
        <end position="216"/>
    </location>
</feature>
<feature type="transmembrane region" description="Helical" evidence="7">
    <location>
        <begin position="317"/>
        <end position="334"/>
    </location>
</feature>